<evidence type="ECO:0000313" key="7">
    <source>
        <dbReference type="Proteomes" id="UP000271098"/>
    </source>
</evidence>
<keyword evidence="2" id="KW-0645">Protease</keyword>
<keyword evidence="4" id="KW-0788">Thiol protease</keyword>
<dbReference type="GO" id="GO:0006508">
    <property type="term" value="P:proteolysis"/>
    <property type="evidence" value="ECO:0007669"/>
    <property type="project" value="UniProtKB-KW"/>
</dbReference>
<evidence type="ECO:0000259" key="5">
    <source>
        <dbReference type="PROSITE" id="PS50600"/>
    </source>
</evidence>
<dbReference type="Proteomes" id="UP000271098">
    <property type="component" value="Unassembled WGS sequence"/>
</dbReference>
<dbReference type="InterPro" id="IPR044613">
    <property type="entry name" value="Nep1/2-like"/>
</dbReference>
<dbReference type="EMBL" id="UYRT01080349">
    <property type="protein sequence ID" value="VDN22562.1"/>
    <property type="molecule type" value="Genomic_DNA"/>
</dbReference>
<protein>
    <submittedName>
        <fullName evidence="8">ULP_PROTEASE domain-containing protein</fullName>
    </submittedName>
</protein>
<dbReference type="GO" id="GO:0008234">
    <property type="term" value="F:cysteine-type peptidase activity"/>
    <property type="evidence" value="ECO:0007669"/>
    <property type="project" value="UniProtKB-KW"/>
</dbReference>
<sequence>MAKRVLSFGDSLITEEDLQSLEMGLWLGDSVISFAFEYFQKIFEEDVKKKKVCFVGAAMSQLIKMGDETDVPLFLDELSLGEKNHAIFVINDHSDPNTAGGSHWSLLIFRRKNKPHFLAIDSLSGRNDAPTKKLARILAAYLSVPVNMRFEEATKQTNSNDCGIFVIEYTRLYMENLQQGGKKETDFTSLRADEMERVRQVWATRIRTLATDNEEEESS</sequence>
<dbReference type="Gene3D" id="3.40.395.10">
    <property type="entry name" value="Adenoviral Proteinase, Chain A"/>
    <property type="match status" value="1"/>
</dbReference>
<dbReference type="PANTHER" id="PTHR46468:SF1">
    <property type="entry name" value="SENTRIN-SPECIFIC PROTEASE 8"/>
    <property type="match status" value="1"/>
</dbReference>
<evidence type="ECO:0000256" key="3">
    <source>
        <dbReference type="ARBA" id="ARBA00022801"/>
    </source>
</evidence>
<dbReference type="InterPro" id="IPR038765">
    <property type="entry name" value="Papain-like_cys_pep_sf"/>
</dbReference>
<dbReference type="InterPro" id="IPR003653">
    <property type="entry name" value="Peptidase_C48_C"/>
</dbReference>
<evidence type="ECO:0000256" key="1">
    <source>
        <dbReference type="ARBA" id="ARBA00005234"/>
    </source>
</evidence>
<dbReference type="OrthoDB" id="5065855at2759"/>
<evidence type="ECO:0000256" key="2">
    <source>
        <dbReference type="ARBA" id="ARBA00022670"/>
    </source>
</evidence>
<evidence type="ECO:0000256" key="4">
    <source>
        <dbReference type="ARBA" id="ARBA00022807"/>
    </source>
</evidence>
<proteinExistence type="inferred from homology"/>
<dbReference type="Pfam" id="PF02902">
    <property type="entry name" value="Peptidase_C48"/>
    <property type="match status" value="1"/>
</dbReference>
<evidence type="ECO:0000313" key="6">
    <source>
        <dbReference type="EMBL" id="VDN22562.1"/>
    </source>
</evidence>
<accession>A0A183DXY1</accession>
<dbReference type="AlphaFoldDB" id="A0A183DXY1"/>
<keyword evidence="7" id="KW-1185">Reference proteome</keyword>
<organism evidence="8">
    <name type="scientific">Gongylonema pulchrum</name>
    <dbReference type="NCBI Taxonomy" id="637853"/>
    <lineage>
        <taxon>Eukaryota</taxon>
        <taxon>Metazoa</taxon>
        <taxon>Ecdysozoa</taxon>
        <taxon>Nematoda</taxon>
        <taxon>Chromadorea</taxon>
        <taxon>Rhabditida</taxon>
        <taxon>Spirurina</taxon>
        <taxon>Spiruromorpha</taxon>
        <taxon>Spiruroidea</taxon>
        <taxon>Gongylonematidae</taxon>
        <taxon>Gongylonema</taxon>
    </lineage>
</organism>
<dbReference type="SUPFAM" id="SSF54001">
    <property type="entry name" value="Cysteine proteinases"/>
    <property type="match status" value="1"/>
</dbReference>
<comment type="similarity">
    <text evidence="1">Belongs to the peptidase C48 family.</text>
</comment>
<keyword evidence="3" id="KW-0378">Hydrolase</keyword>
<feature type="domain" description="Ubiquitin-like protease family profile" evidence="5">
    <location>
        <begin position="11"/>
        <end position="173"/>
    </location>
</feature>
<dbReference type="PROSITE" id="PS50600">
    <property type="entry name" value="ULP_PROTEASE"/>
    <property type="match status" value="1"/>
</dbReference>
<reference evidence="8" key="1">
    <citation type="submission" date="2016-06" db="UniProtKB">
        <authorList>
            <consortium name="WormBaseParasite"/>
        </authorList>
    </citation>
    <scope>IDENTIFICATION</scope>
</reference>
<dbReference type="GO" id="GO:0019784">
    <property type="term" value="F:deNEDDylase activity"/>
    <property type="evidence" value="ECO:0007669"/>
    <property type="project" value="InterPro"/>
</dbReference>
<dbReference type="GO" id="GO:0000338">
    <property type="term" value="P:protein deneddylation"/>
    <property type="evidence" value="ECO:0007669"/>
    <property type="project" value="TreeGrafter"/>
</dbReference>
<reference evidence="6 7" key="2">
    <citation type="submission" date="2018-11" db="EMBL/GenBank/DDBJ databases">
        <authorList>
            <consortium name="Pathogen Informatics"/>
        </authorList>
    </citation>
    <scope>NUCLEOTIDE SEQUENCE [LARGE SCALE GENOMIC DNA]</scope>
</reference>
<dbReference type="WBParaSite" id="GPUH_0001358701-mRNA-1">
    <property type="protein sequence ID" value="GPUH_0001358701-mRNA-1"/>
    <property type="gene ID" value="GPUH_0001358701"/>
</dbReference>
<name>A0A183DXY1_9BILA</name>
<evidence type="ECO:0000313" key="8">
    <source>
        <dbReference type="WBParaSite" id="GPUH_0001358701-mRNA-1"/>
    </source>
</evidence>
<dbReference type="PANTHER" id="PTHR46468">
    <property type="entry name" value="SENTRIN-SPECIFIC PROTEASE 8"/>
    <property type="match status" value="1"/>
</dbReference>
<gene>
    <name evidence="6" type="ORF">GPUH_LOCUS13572</name>
</gene>